<keyword evidence="5" id="KW-0479">Metal-binding</keyword>
<accession>A0A1I4QAM8</accession>
<keyword evidence="7" id="KW-0408">Iron</keyword>
<sequence length="273" mass="30097">MDKQWWLDSLSLRHVTLQSRIIMEVDHESSIHDDLSFPVSCLAAGNMGSLPLKEWKDAIQAVHQEQGTIFLQLEIEGDDFHTASRKTALHEIHHMVQIFADKAANAEKAGFDGVEIPGTKGSVIHSFVSRDTNKRSGSWGGSRKDRLHFPLAVARHIREYTGPAFPIIFRLPSVTDAVTAEELAMMAGQLEASGVNLFHIGSGTDSSPSADTALQDIVRTASAVKKRVSIPVIISTGTTEAETFIQRQEEIPFDGISIHAENNSWNRLFLSET</sequence>
<evidence type="ECO:0000256" key="7">
    <source>
        <dbReference type="ARBA" id="ARBA00023004"/>
    </source>
</evidence>
<name>A0A1I4QAM8_9BACI</name>
<gene>
    <name evidence="10" type="ORF">SAMN04488054_13913</name>
</gene>
<dbReference type="PANTHER" id="PTHR42917">
    <property type="entry name" value="2,4-DIENOYL-COA REDUCTASE"/>
    <property type="match status" value="1"/>
</dbReference>
<keyword evidence="8" id="KW-0411">Iron-sulfur</keyword>
<evidence type="ECO:0000256" key="5">
    <source>
        <dbReference type="ARBA" id="ARBA00022723"/>
    </source>
</evidence>
<dbReference type="InterPro" id="IPR013785">
    <property type="entry name" value="Aldolase_TIM"/>
</dbReference>
<keyword evidence="4" id="KW-0288">FMN</keyword>
<evidence type="ECO:0000256" key="2">
    <source>
        <dbReference type="ARBA" id="ARBA00001966"/>
    </source>
</evidence>
<dbReference type="GO" id="GO:0016491">
    <property type="term" value="F:oxidoreductase activity"/>
    <property type="evidence" value="ECO:0007669"/>
    <property type="project" value="UniProtKB-KW"/>
</dbReference>
<dbReference type="STRING" id="266892.SAMN04488054_13913"/>
<dbReference type="RefSeq" id="WP_090928508.1">
    <property type="nucleotide sequence ID" value="NZ_FOTY01000039.1"/>
</dbReference>
<dbReference type="GO" id="GO:0051536">
    <property type="term" value="F:iron-sulfur cluster binding"/>
    <property type="evidence" value="ECO:0007669"/>
    <property type="project" value="UniProtKB-KW"/>
</dbReference>
<organism evidence="10 11">
    <name type="scientific">Salibacterium qingdaonense</name>
    <dbReference type="NCBI Taxonomy" id="266892"/>
    <lineage>
        <taxon>Bacteria</taxon>
        <taxon>Bacillati</taxon>
        <taxon>Bacillota</taxon>
        <taxon>Bacilli</taxon>
        <taxon>Bacillales</taxon>
        <taxon>Bacillaceae</taxon>
    </lineage>
</organism>
<evidence type="ECO:0000256" key="1">
    <source>
        <dbReference type="ARBA" id="ARBA00001917"/>
    </source>
</evidence>
<dbReference type="PANTHER" id="PTHR42917:SF2">
    <property type="entry name" value="2,4-DIENOYL-COA REDUCTASE [(2E)-ENOYL-COA-PRODUCING]"/>
    <property type="match status" value="1"/>
</dbReference>
<comment type="cofactor">
    <cofactor evidence="1">
        <name>FMN</name>
        <dbReference type="ChEBI" id="CHEBI:58210"/>
    </cofactor>
</comment>
<evidence type="ECO:0000256" key="4">
    <source>
        <dbReference type="ARBA" id="ARBA00022643"/>
    </source>
</evidence>
<feature type="domain" description="NADH:flavin oxidoreductase/NADH oxidase N-terminal" evidence="9">
    <location>
        <begin position="89"/>
        <end position="238"/>
    </location>
</feature>
<dbReference type="EMBL" id="FOTY01000039">
    <property type="protein sequence ID" value="SFM37107.1"/>
    <property type="molecule type" value="Genomic_DNA"/>
</dbReference>
<evidence type="ECO:0000256" key="6">
    <source>
        <dbReference type="ARBA" id="ARBA00023002"/>
    </source>
</evidence>
<dbReference type="Proteomes" id="UP000199668">
    <property type="component" value="Unassembled WGS sequence"/>
</dbReference>
<protein>
    <submittedName>
        <fullName evidence="10">NADH:flavin oxidoreductase / NADH oxidase family protein</fullName>
    </submittedName>
</protein>
<keyword evidence="6" id="KW-0560">Oxidoreductase</keyword>
<evidence type="ECO:0000313" key="11">
    <source>
        <dbReference type="Proteomes" id="UP000199668"/>
    </source>
</evidence>
<dbReference type="InterPro" id="IPR051793">
    <property type="entry name" value="NADH:flavin_oxidoreductase"/>
</dbReference>
<dbReference type="Gene3D" id="3.20.20.70">
    <property type="entry name" value="Aldolase class I"/>
    <property type="match status" value="1"/>
</dbReference>
<evidence type="ECO:0000256" key="8">
    <source>
        <dbReference type="ARBA" id="ARBA00023014"/>
    </source>
</evidence>
<evidence type="ECO:0000259" key="9">
    <source>
        <dbReference type="Pfam" id="PF00724"/>
    </source>
</evidence>
<dbReference type="AlphaFoldDB" id="A0A1I4QAM8"/>
<proteinExistence type="predicted"/>
<dbReference type="SUPFAM" id="SSF51395">
    <property type="entry name" value="FMN-linked oxidoreductases"/>
    <property type="match status" value="1"/>
</dbReference>
<evidence type="ECO:0000313" key="10">
    <source>
        <dbReference type="EMBL" id="SFM37107.1"/>
    </source>
</evidence>
<dbReference type="Pfam" id="PF00724">
    <property type="entry name" value="Oxidored_FMN"/>
    <property type="match status" value="1"/>
</dbReference>
<evidence type="ECO:0000256" key="3">
    <source>
        <dbReference type="ARBA" id="ARBA00022630"/>
    </source>
</evidence>
<dbReference type="GO" id="GO:0010181">
    <property type="term" value="F:FMN binding"/>
    <property type="evidence" value="ECO:0007669"/>
    <property type="project" value="InterPro"/>
</dbReference>
<comment type="cofactor">
    <cofactor evidence="2">
        <name>[4Fe-4S] cluster</name>
        <dbReference type="ChEBI" id="CHEBI:49883"/>
    </cofactor>
</comment>
<keyword evidence="11" id="KW-1185">Reference proteome</keyword>
<reference evidence="10 11" key="1">
    <citation type="submission" date="2016-10" db="EMBL/GenBank/DDBJ databases">
        <authorList>
            <person name="de Groot N.N."/>
        </authorList>
    </citation>
    <scope>NUCLEOTIDE SEQUENCE [LARGE SCALE GENOMIC DNA]</scope>
    <source>
        <strain evidence="10 11">CGMCC 1.6134</strain>
    </source>
</reference>
<dbReference type="GO" id="GO:0046872">
    <property type="term" value="F:metal ion binding"/>
    <property type="evidence" value="ECO:0007669"/>
    <property type="project" value="UniProtKB-KW"/>
</dbReference>
<dbReference type="InterPro" id="IPR001155">
    <property type="entry name" value="OxRdtase_FMN_N"/>
</dbReference>
<dbReference type="OrthoDB" id="9772736at2"/>
<keyword evidence="3" id="KW-0285">Flavoprotein</keyword>